<dbReference type="RefSeq" id="WP_201328777.1">
    <property type="nucleotide sequence ID" value="NZ_AP017470.1"/>
</dbReference>
<dbReference type="Pfam" id="PF22085">
    <property type="entry name" value="NorB_cytochrome_c-like"/>
    <property type="match status" value="1"/>
</dbReference>
<dbReference type="Proteomes" id="UP000595564">
    <property type="component" value="Chromosome"/>
</dbReference>
<dbReference type="EMBL" id="AP017470">
    <property type="protein sequence ID" value="BBB32431.1"/>
    <property type="molecule type" value="Genomic_DNA"/>
</dbReference>
<keyword evidence="2" id="KW-0812">Transmembrane</keyword>
<dbReference type="GO" id="GO:0009060">
    <property type="term" value="P:aerobic respiration"/>
    <property type="evidence" value="ECO:0007669"/>
    <property type="project" value="InterPro"/>
</dbReference>
<feature type="transmembrane region" description="Helical" evidence="2">
    <location>
        <begin position="434"/>
        <end position="453"/>
    </location>
</feature>
<evidence type="ECO:0000313" key="4">
    <source>
        <dbReference type="EMBL" id="BBB32431.1"/>
    </source>
</evidence>
<feature type="transmembrane region" description="Helical" evidence="2">
    <location>
        <begin position="620"/>
        <end position="639"/>
    </location>
</feature>
<feature type="transmembrane region" description="Helical" evidence="2">
    <location>
        <begin position="510"/>
        <end position="531"/>
    </location>
</feature>
<dbReference type="AlphaFoldDB" id="A0A7R6SYD0"/>
<feature type="domain" description="Cytochrome oxidase subunit I profile" evidence="3">
    <location>
        <begin position="243"/>
        <end position="736"/>
    </location>
</feature>
<dbReference type="Pfam" id="PF00115">
    <property type="entry name" value="COX1"/>
    <property type="match status" value="1"/>
</dbReference>
<keyword evidence="1" id="KW-0249">Electron transport</keyword>
<dbReference type="Gene3D" id="1.20.210.10">
    <property type="entry name" value="Cytochrome c oxidase-like, subunit I domain"/>
    <property type="match status" value="1"/>
</dbReference>
<evidence type="ECO:0000256" key="1">
    <source>
        <dbReference type="ARBA" id="ARBA00022660"/>
    </source>
</evidence>
<dbReference type="PANTHER" id="PTHR10422">
    <property type="entry name" value="CYTOCHROME C OXIDASE SUBUNIT 1"/>
    <property type="match status" value="1"/>
</dbReference>
<dbReference type="InterPro" id="IPR036927">
    <property type="entry name" value="Cyt_c_oxase-like_su1_sf"/>
</dbReference>
<feature type="transmembrane region" description="Helical" evidence="2">
    <location>
        <begin position="12"/>
        <end position="37"/>
    </location>
</feature>
<feature type="transmembrane region" description="Helical" evidence="2">
    <location>
        <begin position="362"/>
        <end position="382"/>
    </location>
</feature>
<reference evidence="4 5" key="1">
    <citation type="journal article" date="2012" name="Extremophiles">
        <title>Thermotomaculum hydrothermale gen. nov., sp. nov., a novel heterotrophic thermophile within the phylum Acidobacteria from a deep-sea hydrothermal vent chimney in the Southern Okinawa Trough.</title>
        <authorList>
            <person name="Izumi H."/>
            <person name="Nunoura T."/>
            <person name="Miyazaki M."/>
            <person name="Mino S."/>
            <person name="Toki T."/>
            <person name="Takai K."/>
            <person name="Sako Y."/>
            <person name="Sawabe T."/>
            <person name="Nakagawa S."/>
        </authorList>
    </citation>
    <scope>NUCLEOTIDE SEQUENCE [LARGE SCALE GENOMIC DNA]</scope>
    <source>
        <strain evidence="4 5">AC55</strain>
    </source>
</reference>
<dbReference type="KEGG" id="thyd:TTHT_0869"/>
<name>A0A7R6SYD0_9BACT</name>
<feature type="transmembrane region" description="Helical" evidence="2">
    <location>
        <begin position="402"/>
        <end position="422"/>
    </location>
</feature>
<dbReference type="InterPro" id="IPR023616">
    <property type="entry name" value="Cyt_c_oxase-like_su1_dom"/>
</dbReference>
<dbReference type="InterPro" id="IPR000883">
    <property type="entry name" value="Cyt_C_Oxase_1"/>
</dbReference>
<evidence type="ECO:0000259" key="3">
    <source>
        <dbReference type="PROSITE" id="PS50855"/>
    </source>
</evidence>
<proteinExistence type="predicted"/>
<keyword evidence="2" id="KW-1133">Transmembrane helix</keyword>
<keyword evidence="1" id="KW-0813">Transport</keyword>
<dbReference type="SUPFAM" id="SSF81442">
    <property type="entry name" value="Cytochrome c oxidase subunit I-like"/>
    <property type="match status" value="1"/>
</dbReference>
<accession>A0A7R6SYD0</accession>
<dbReference type="GO" id="GO:0016020">
    <property type="term" value="C:membrane"/>
    <property type="evidence" value="ECO:0007669"/>
    <property type="project" value="InterPro"/>
</dbReference>
<feature type="transmembrane region" description="Helical" evidence="2">
    <location>
        <begin position="579"/>
        <end position="600"/>
    </location>
</feature>
<feature type="transmembrane region" description="Helical" evidence="2">
    <location>
        <begin position="473"/>
        <end position="498"/>
    </location>
</feature>
<sequence length="736" mass="83732">MRGFIDKMLEKKYLFTAFWFIAIVMVVALIGFTASMVKEVPPIPEKVVSESNEVLYTYDDVVQGKAYFQEFDLMDYGTMLGMGAYLGPDFPSEFMHRRVKFLYDYYSKALYGEKYDELQEPINKGSVKAAVIKDIRGTKLSDKTVVYTHASAEAYKKNVEYIVNFLVNGNKELAFPGGVIKPEEAKKIAAFFDWGQLAETCYRPGKKITYTNNWPHEPLIDQDVTWSSIVWSLFQLLALWTLTIIILYLVYEHLLNKEDNDLEEPLKLSSLYPSQRKLFKYIPLVALFFVIQVFIGGYIAHIYTEPAKNFVLSQSILPFNVMRALHINIAIVWVAIGWLVGGMFIAPLVGKEDLKFPWLVDLLWLALIIVGAGGLIGIYMGATGHMRDVWFWLGNEGREFLNLGRVWDIGLVVGLVLWFLMVFSTIRKAKENNVMVGTIIWSAFGIATLYMAGMAPVHKIFPNFTVDDYYRWWVVHLWVELTFELFAAGVLAYLAVILGLVSRKSAERIMLLELVLVMMSGTLGVAHHYWWQGLSEYWVALGSIFSALEPVPLVLLMVEAWKEYRHTKEKGDFPFTIPFLWLTGSAFLNWLGAGFLGMVANLPIVNYYSHGTYLIMPHGHVALLGAFGYISIAFLYIVARSKAAVDGTEWDDKLSKIGFWLVTIGIILFAIPTLVIGLHQTAVAKELGYYAARSRETIEQIITWSWIRVVPDSMIILGALTVFFDLFKKTYLAKKK</sequence>
<gene>
    <name evidence="4" type="primary">norB</name>
    <name evidence="4" type="ORF">TTHT_0869</name>
</gene>
<keyword evidence="1" id="KW-0679">Respiratory chain</keyword>
<dbReference type="GO" id="GO:0020037">
    <property type="term" value="F:heme binding"/>
    <property type="evidence" value="ECO:0007669"/>
    <property type="project" value="InterPro"/>
</dbReference>
<evidence type="ECO:0000256" key="2">
    <source>
        <dbReference type="SAM" id="Phobius"/>
    </source>
</evidence>
<feature type="transmembrane region" description="Helical" evidence="2">
    <location>
        <begin position="659"/>
        <end position="681"/>
    </location>
</feature>
<feature type="transmembrane region" description="Helical" evidence="2">
    <location>
        <begin position="324"/>
        <end position="350"/>
    </location>
</feature>
<dbReference type="InterPro" id="IPR054309">
    <property type="entry name" value="NorB_cytochrome_c-like"/>
</dbReference>
<feature type="transmembrane region" description="Helical" evidence="2">
    <location>
        <begin position="281"/>
        <end position="304"/>
    </location>
</feature>
<dbReference type="GO" id="GO:0004129">
    <property type="term" value="F:cytochrome-c oxidase activity"/>
    <property type="evidence" value="ECO:0007669"/>
    <property type="project" value="InterPro"/>
</dbReference>
<keyword evidence="4" id="KW-0560">Oxidoreductase</keyword>
<feature type="transmembrane region" description="Helical" evidence="2">
    <location>
        <begin position="537"/>
        <end position="558"/>
    </location>
</feature>
<dbReference type="PROSITE" id="PS50855">
    <property type="entry name" value="COX1"/>
    <property type="match status" value="1"/>
</dbReference>
<dbReference type="PANTHER" id="PTHR10422:SF38">
    <property type="entry name" value="CYTOCHROME B SUBUNIT OF NITRIC OXIDE REDUCTASE"/>
    <property type="match status" value="1"/>
</dbReference>
<dbReference type="EC" id="1.7.2.5" evidence="4"/>
<dbReference type="GO" id="GO:0016966">
    <property type="term" value="F:nitric oxide reductase activity"/>
    <property type="evidence" value="ECO:0007669"/>
    <property type="project" value="UniProtKB-EC"/>
</dbReference>
<feature type="transmembrane region" description="Helical" evidence="2">
    <location>
        <begin position="229"/>
        <end position="251"/>
    </location>
</feature>
<keyword evidence="2" id="KW-0472">Membrane</keyword>
<protein>
    <submittedName>
        <fullName evidence="4">Nitric oxide reductase subunit B</fullName>
        <ecNumber evidence="4">1.7.2.5</ecNumber>
    </submittedName>
</protein>
<evidence type="ECO:0000313" key="5">
    <source>
        <dbReference type="Proteomes" id="UP000595564"/>
    </source>
</evidence>
<feature type="transmembrane region" description="Helical" evidence="2">
    <location>
        <begin position="701"/>
        <end position="727"/>
    </location>
</feature>
<organism evidence="4 5">
    <name type="scientific">Thermotomaculum hydrothermale</name>
    <dbReference type="NCBI Taxonomy" id="981385"/>
    <lineage>
        <taxon>Bacteria</taxon>
        <taxon>Pseudomonadati</taxon>
        <taxon>Acidobacteriota</taxon>
        <taxon>Holophagae</taxon>
        <taxon>Thermotomaculales</taxon>
        <taxon>Thermotomaculaceae</taxon>
        <taxon>Thermotomaculum</taxon>
    </lineage>
</organism>
<keyword evidence="5" id="KW-1185">Reference proteome</keyword>